<dbReference type="SUPFAM" id="SSF55073">
    <property type="entry name" value="Nucleotide cyclase"/>
    <property type="match status" value="1"/>
</dbReference>
<dbReference type="EMBL" id="BIMR01000229">
    <property type="protein sequence ID" value="GCE77579.1"/>
    <property type="molecule type" value="Genomic_DNA"/>
</dbReference>
<sequence length="311" mass="33970">MEGAVTVDLQALLTDVDGDVADELSHMPEVVEKGDALDVDDLPIAVRRWHRVDEVVAVVADLKSSTRIGLNKQPASIASIYEASTGGVVQIFDEFDADFVAIQGDGAFGLFWGERRFERAVCAGITIKTFSARHLVTRLENKWPDSLPETGLKVGVAASPVLVKRVGVPRSEHQEPVWAGRAVNYAVKAAQQADRHQMLVAGSIWDWASSNDYLAVSCPHGASSASIWQDVTLDHVPCEDAEREGKILTSQWCEEHGPAYCAAVLAGETYRDDAHEEVAKAVAREAIDVVRAKARQDRANFRNRMRGLSGR</sequence>
<evidence type="ECO:0000313" key="1">
    <source>
        <dbReference type="EMBL" id="GCE77579.1"/>
    </source>
</evidence>
<gene>
    <name evidence="1" type="ORF">CBZ_26350</name>
</gene>
<proteinExistence type="predicted"/>
<dbReference type="Proteomes" id="UP000289954">
    <property type="component" value="Unassembled WGS sequence"/>
</dbReference>
<evidence type="ECO:0000313" key="2">
    <source>
        <dbReference type="Proteomes" id="UP000289954"/>
    </source>
</evidence>
<reference evidence="1 2" key="1">
    <citation type="submission" date="2019-01" db="EMBL/GenBank/DDBJ databases">
        <title>Draft genome sequence of Cellulomonas takizawaensis strain TKZ-21.</title>
        <authorList>
            <person name="Yamamura H."/>
            <person name="Hayashi T."/>
            <person name="Hamada M."/>
            <person name="Serisawa Y."/>
            <person name="Matsuyama K."/>
            <person name="Nakagawa Y."/>
            <person name="Otoguro M."/>
            <person name="Yanagida F."/>
            <person name="Hayakawa M."/>
        </authorList>
    </citation>
    <scope>NUCLEOTIDE SEQUENCE [LARGE SCALE GENOMIC DNA]</scope>
    <source>
        <strain evidence="1 2">NBRC12680</strain>
    </source>
</reference>
<keyword evidence="2" id="KW-1185">Reference proteome</keyword>
<name>A0A402DTV2_9CELL</name>
<organism evidence="1 2">
    <name type="scientific">Cellulomonas biazotea</name>
    <dbReference type="NCBI Taxonomy" id="1709"/>
    <lineage>
        <taxon>Bacteria</taxon>
        <taxon>Bacillati</taxon>
        <taxon>Actinomycetota</taxon>
        <taxon>Actinomycetes</taxon>
        <taxon>Micrococcales</taxon>
        <taxon>Cellulomonadaceae</taxon>
        <taxon>Cellulomonas</taxon>
    </lineage>
</organism>
<dbReference type="Gene3D" id="3.30.70.1230">
    <property type="entry name" value="Nucleotide cyclase"/>
    <property type="match status" value="1"/>
</dbReference>
<evidence type="ECO:0008006" key="3">
    <source>
        <dbReference type="Google" id="ProtNLM"/>
    </source>
</evidence>
<accession>A0A402DTV2</accession>
<comment type="caution">
    <text evidence="1">The sequence shown here is derived from an EMBL/GenBank/DDBJ whole genome shotgun (WGS) entry which is preliminary data.</text>
</comment>
<dbReference type="AlphaFoldDB" id="A0A402DTV2"/>
<protein>
    <recommendedName>
        <fullName evidence="3">Guanylate cyclase domain-containing protein</fullName>
    </recommendedName>
</protein>
<dbReference type="InterPro" id="IPR029787">
    <property type="entry name" value="Nucleotide_cyclase"/>
</dbReference>